<sequence>MPLLSKQDAAASFPIDTTTPFHPTKAIYINDPSEFSLTTTATDITTSVAHLLPSLDVQTTPTLLTTAKSTSPTLPVTLTFTRPNRLSRSWTASEPDSNTPIAELSNPLWSLGKWTITFPSPSSHSSHTIILHPASFASKTDEFVKDSVPYFWDMVEGRKLCKLYRAMEGKKVEVARFVGENVRAREGVLLVEDGKGVDWVVVMVTFLAVLMRVDSFRA</sequence>
<evidence type="ECO:0000313" key="1">
    <source>
        <dbReference type="EMBL" id="KAK4444451.1"/>
    </source>
</evidence>
<accession>A0AAV9GA63</accession>
<keyword evidence="2" id="KW-1185">Reference proteome</keyword>
<dbReference type="EMBL" id="MU865977">
    <property type="protein sequence ID" value="KAK4444451.1"/>
    <property type="molecule type" value="Genomic_DNA"/>
</dbReference>
<reference evidence="1" key="1">
    <citation type="journal article" date="2023" name="Mol. Phylogenet. Evol.">
        <title>Genome-scale phylogeny and comparative genomics of the fungal order Sordariales.</title>
        <authorList>
            <person name="Hensen N."/>
            <person name="Bonometti L."/>
            <person name="Westerberg I."/>
            <person name="Brannstrom I.O."/>
            <person name="Guillou S."/>
            <person name="Cros-Aarteil S."/>
            <person name="Calhoun S."/>
            <person name="Haridas S."/>
            <person name="Kuo A."/>
            <person name="Mondo S."/>
            <person name="Pangilinan J."/>
            <person name="Riley R."/>
            <person name="LaButti K."/>
            <person name="Andreopoulos B."/>
            <person name="Lipzen A."/>
            <person name="Chen C."/>
            <person name="Yan M."/>
            <person name="Daum C."/>
            <person name="Ng V."/>
            <person name="Clum A."/>
            <person name="Steindorff A."/>
            <person name="Ohm R.A."/>
            <person name="Martin F."/>
            <person name="Silar P."/>
            <person name="Natvig D.O."/>
            <person name="Lalanne C."/>
            <person name="Gautier V."/>
            <person name="Ament-Velasquez S.L."/>
            <person name="Kruys A."/>
            <person name="Hutchinson M.I."/>
            <person name="Powell A.J."/>
            <person name="Barry K."/>
            <person name="Miller A.N."/>
            <person name="Grigoriev I.V."/>
            <person name="Debuchy R."/>
            <person name="Gladieux P."/>
            <person name="Hiltunen Thoren M."/>
            <person name="Johannesson H."/>
        </authorList>
    </citation>
    <scope>NUCLEOTIDE SEQUENCE</scope>
    <source>
        <strain evidence="1">PSN243</strain>
    </source>
</reference>
<comment type="caution">
    <text evidence="1">The sequence shown here is derived from an EMBL/GenBank/DDBJ whole genome shotgun (WGS) entry which is preliminary data.</text>
</comment>
<gene>
    <name evidence="1" type="ORF">QBC34DRAFT_415267</name>
</gene>
<proteinExistence type="predicted"/>
<reference evidence="1" key="2">
    <citation type="submission" date="2023-05" db="EMBL/GenBank/DDBJ databases">
        <authorList>
            <consortium name="Lawrence Berkeley National Laboratory"/>
            <person name="Steindorff A."/>
            <person name="Hensen N."/>
            <person name="Bonometti L."/>
            <person name="Westerberg I."/>
            <person name="Brannstrom I.O."/>
            <person name="Guillou S."/>
            <person name="Cros-Aarteil S."/>
            <person name="Calhoun S."/>
            <person name="Haridas S."/>
            <person name="Kuo A."/>
            <person name="Mondo S."/>
            <person name="Pangilinan J."/>
            <person name="Riley R."/>
            <person name="Labutti K."/>
            <person name="Andreopoulos B."/>
            <person name="Lipzen A."/>
            <person name="Chen C."/>
            <person name="Yanf M."/>
            <person name="Daum C."/>
            <person name="Ng V."/>
            <person name="Clum A."/>
            <person name="Ohm R."/>
            <person name="Martin F."/>
            <person name="Silar P."/>
            <person name="Natvig D."/>
            <person name="Lalanne C."/>
            <person name="Gautier V."/>
            <person name="Ament-Velasquez S.L."/>
            <person name="Kruys A."/>
            <person name="Hutchinson M.I."/>
            <person name="Powell A.J."/>
            <person name="Barry K."/>
            <person name="Miller A.N."/>
            <person name="Grigoriev I.V."/>
            <person name="Debuchy R."/>
            <person name="Gladieux P."/>
            <person name="Thoren M.H."/>
            <person name="Johannesson H."/>
        </authorList>
    </citation>
    <scope>NUCLEOTIDE SEQUENCE</scope>
    <source>
        <strain evidence="1">PSN243</strain>
    </source>
</reference>
<organism evidence="1 2">
    <name type="scientific">Podospora aff. communis PSN243</name>
    <dbReference type="NCBI Taxonomy" id="3040156"/>
    <lineage>
        <taxon>Eukaryota</taxon>
        <taxon>Fungi</taxon>
        <taxon>Dikarya</taxon>
        <taxon>Ascomycota</taxon>
        <taxon>Pezizomycotina</taxon>
        <taxon>Sordariomycetes</taxon>
        <taxon>Sordariomycetidae</taxon>
        <taxon>Sordariales</taxon>
        <taxon>Podosporaceae</taxon>
        <taxon>Podospora</taxon>
    </lineage>
</organism>
<dbReference type="Proteomes" id="UP001321760">
    <property type="component" value="Unassembled WGS sequence"/>
</dbReference>
<evidence type="ECO:0000313" key="2">
    <source>
        <dbReference type="Proteomes" id="UP001321760"/>
    </source>
</evidence>
<name>A0AAV9GA63_9PEZI</name>
<protein>
    <submittedName>
        <fullName evidence="1">3-phosphoshikimate 1-carboxyvinyltransferase</fullName>
    </submittedName>
</protein>
<dbReference type="AlphaFoldDB" id="A0AAV9GA63"/>